<feature type="region of interest" description="Disordered" evidence="9">
    <location>
        <begin position="122"/>
        <end position="145"/>
    </location>
</feature>
<dbReference type="InterPro" id="IPR000961">
    <property type="entry name" value="AGC-kinase_C"/>
</dbReference>
<keyword evidence="5 8" id="KW-0547">Nucleotide-binding</keyword>
<dbReference type="SUPFAM" id="SSF56112">
    <property type="entry name" value="Protein kinase-like (PK-like)"/>
    <property type="match status" value="1"/>
</dbReference>
<dbReference type="PROSITE" id="PS50011">
    <property type="entry name" value="PROTEIN_KINASE_DOM"/>
    <property type="match status" value="1"/>
</dbReference>
<dbReference type="InterPro" id="IPR001683">
    <property type="entry name" value="PX_dom"/>
</dbReference>
<keyword evidence="2" id="KW-0723">Serine/threonine-protein kinase</keyword>
<dbReference type="Pfam" id="PF00069">
    <property type="entry name" value="Pkinase"/>
    <property type="match status" value="1"/>
</dbReference>
<evidence type="ECO:0000256" key="1">
    <source>
        <dbReference type="ARBA" id="ARBA00009903"/>
    </source>
</evidence>
<dbReference type="FunFam" id="1.10.510.10:FF:000465">
    <property type="entry name" value="Non-specific serine/threonine protein kinase"/>
    <property type="match status" value="1"/>
</dbReference>
<evidence type="ECO:0000256" key="5">
    <source>
        <dbReference type="ARBA" id="ARBA00022741"/>
    </source>
</evidence>
<dbReference type="EMBL" id="JANBUH010000352">
    <property type="protein sequence ID" value="KAJ2751839.1"/>
    <property type="molecule type" value="Genomic_DNA"/>
</dbReference>
<feature type="binding site" evidence="8">
    <location>
        <position position="668"/>
    </location>
    <ligand>
        <name>ATP</name>
        <dbReference type="ChEBI" id="CHEBI:30616"/>
    </ligand>
</feature>
<evidence type="ECO:0000259" key="11">
    <source>
        <dbReference type="PROSITE" id="PS51285"/>
    </source>
</evidence>
<evidence type="ECO:0000256" key="4">
    <source>
        <dbReference type="ARBA" id="ARBA00022679"/>
    </source>
</evidence>
<dbReference type="InterPro" id="IPR017441">
    <property type="entry name" value="Protein_kinase_ATP_BS"/>
</dbReference>
<feature type="domain" description="AGC-kinase C-terminal" evidence="11">
    <location>
        <begin position="935"/>
        <end position="1077"/>
    </location>
</feature>
<accession>A0A9W8LAR8</accession>
<name>A0A9W8LAR8_9FUNG</name>
<protein>
    <submittedName>
        <fullName evidence="12">Serine/threonine-protein kinase Sgk2</fullName>
        <ecNumber evidence="12">2.7.11.1</ecNumber>
    </submittedName>
</protein>
<dbReference type="Gene3D" id="3.30.200.20">
    <property type="entry name" value="Phosphorylase Kinase, domain 1"/>
    <property type="match status" value="1"/>
</dbReference>
<feature type="compositionally biased region" description="Low complexity" evidence="9">
    <location>
        <begin position="553"/>
        <end position="563"/>
    </location>
</feature>
<reference evidence="12" key="1">
    <citation type="submission" date="2022-07" db="EMBL/GenBank/DDBJ databases">
        <title>Phylogenomic reconstructions and comparative analyses of Kickxellomycotina fungi.</title>
        <authorList>
            <person name="Reynolds N.K."/>
            <person name="Stajich J.E."/>
            <person name="Barry K."/>
            <person name="Grigoriev I.V."/>
            <person name="Crous P."/>
            <person name="Smith M.E."/>
        </authorList>
    </citation>
    <scope>NUCLEOTIDE SEQUENCE</scope>
    <source>
        <strain evidence="12">BCRC 34297</strain>
    </source>
</reference>
<dbReference type="FunFam" id="3.30.200.20:FF:000103">
    <property type="entry name" value="Protein kinase C"/>
    <property type="match status" value="1"/>
</dbReference>
<dbReference type="PANTHER" id="PTHR24351">
    <property type="entry name" value="RIBOSOMAL PROTEIN S6 KINASE"/>
    <property type="match status" value="1"/>
</dbReference>
<evidence type="ECO:0000313" key="13">
    <source>
        <dbReference type="Proteomes" id="UP001140011"/>
    </source>
</evidence>
<dbReference type="CDD" id="cd06093">
    <property type="entry name" value="PX_domain"/>
    <property type="match status" value="1"/>
</dbReference>
<dbReference type="GO" id="GO:0004674">
    <property type="term" value="F:protein serine/threonine kinase activity"/>
    <property type="evidence" value="ECO:0007669"/>
    <property type="project" value="UniProtKB-KW"/>
</dbReference>
<evidence type="ECO:0000256" key="9">
    <source>
        <dbReference type="SAM" id="MobiDB-lite"/>
    </source>
</evidence>
<comment type="caution">
    <text evidence="12">The sequence shown here is derived from an EMBL/GenBank/DDBJ whole genome shotgun (WGS) entry which is preliminary data.</text>
</comment>
<dbReference type="Gene3D" id="1.10.510.10">
    <property type="entry name" value="Transferase(Phosphotransferase) domain 1"/>
    <property type="match status" value="1"/>
</dbReference>
<dbReference type="Pfam" id="PF00787">
    <property type="entry name" value="PX"/>
    <property type="match status" value="1"/>
</dbReference>
<dbReference type="InterPro" id="IPR011009">
    <property type="entry name" value="Kinase-like_dom_sf"/>
</dbReference>
<keyword evidence="13" id="KW-1185">Reference proteome</keyword>
<feature type="compositionally biased region" description="Low complexity" evidence="9">
    <location>
        <begin position="127"/>
        <end position="144"/>
    </location>
</feature>
<keyword evidence="4 12" id="KW-0808">Transferase</keyword>
<proteinExistence type="inferred from homology"/>
<comment type="similarity">
    <text evidence="1">Belongs to the protein kinase superfamily. AGC Ser/Thr protein kinase family.</text>
</comment>
<dbReference type="Gene3D" id="3.30.1520.10">
    <property type="entry name" value="Phox-like domain"/>
    <property type="match status" value="1"/>
</dbReference>
<dbReference type="InterPro" id="IPR000719">
    <property type="entry name" value="Prot_kinase_dom"/>
</dbReference>
<keyword evidence="7 8" id="KW-0067">ATP-binding</keyword>
<feature type="domain" description="Protein kinase" evidence="10">
    <location>
        <begin position="639"/>
        <end position="934"/>
    </location>
</feature>
<dbReference type="InterPro" id="IPR036871">
    <property type="entry name" value="PX_dom_sf"/>
</dbReference>
<dbReference type="GO" id="GO:0035091">
    <property type="term" value="F:phosphatidylinositol binding"/>
    <property type="evidence" value="ECO:0007669"/>
    <property type="project" value="InterPro"/>
</dbReference>
<evidence type="ECO:0000256" key="2">
    <source>
        <dbReference type="ARBA" id="ARBA00022527"/>
    </source>
</evidence>
<dbReference type="PROSITE" id="PS51285">
    <property type="entry name" value="AGC_KINASE_CTER"/>
    <property type="match status" value="1"/>
</dbReference>
<evidence type="ECO:0000256" key="3">
    <source>
        <dbReference type="ARBA" id="ARBA00022553"/>
    </source>
</evidence>
<dbReference type="PROSITE" id="PS00108">
    <property type="entry name" value="PROTEIN_KINASE_ST"/>
    <property type="match status" value="1"/>
</dbReference>
<dbReference type="SMART" id="SM00220">
    <property type="entry name" value="S_TKc"/>
    <property type="match status" value="1"/>
</dbReference>
<evidence type="ECO:0000313" key="12">
    <source>
        <dbReference type="EMBL" id="KAJ2751839.1"/>
    </source>
</evidence>
<dbReference type="EC" id="2.7.11.1" evidence="12"/>
<dbReference type="AlphaFoldDB" id="A0A9W8LAR8"/>
<evidence type="ECO:0000256" key="8">
    <source>
        <dbReference type="PROSITE-ProRule" id="PRU10141"/>
    </source>
</evidence>
<keyword evidence="3" id="KW-0597">Phosphoprotein</keyword>
<dbReference type="OrthoDB" id="63267at2759"/>
<sequence>MDTTATPVASSASSASGAIPTVLRQLLTKGGGGSRQHAAQIVGIVHPSVSKPAPTTVYHPLSPQAATYGQRTLVGSDSPMPSARASLDMGAARRTHRTSDAAPGRASSNGIGAWLSKYSLRGGSNGSRTSVTSTTSTASSVHTRNASAEIARHSIDSTLAAMQLSGVAASQAFAALITAIEIRDNAGSSSASLRVGRKQRSAVVYRILVSGRDGHQWWVVRAFAEFHDLHALIRRRFAHVGSAWADLFPTKRWSASTPAPQSADRLNVFLRAITADVDVCACDDVQRFLKDNSATVAMSPVSDDGHAHFDPSHRMPLPDAWASGSHHSPGRDSMVRVSMPVLKDHYHYACVAQTATPPTSGPRHLFEPALHPSSAAAPPVVPPRPAKHQSMGVDHPKSPLAAVIGEEAAAMQVLRKASDSLLYVSAEKRPNIEPLTMRKKYGLRGNLQYINGSNYHQDEKRSTVASEQGPEPKESICTIDDDIEADNEDHGAHYHPREVTLVASPISQYSSQQKLPPMSKSKTWGAATAQSHGGGDHDSEDVEMASSDQQMALSQTQLQSPPLQSLPPPHRPLASSASFMKGNVNTLMTTLAIEQQQLLSPPPLWSAPATAQSFGDDVHAAASPSSMMSQKRVVGLDDFQLLSIIGKGSYGKVMLARYKDTGKVMAIKVISKSKLRGRPNDIRRVMSERKVLERTIEHPFLVGLQCAFQTKEKLFFCLDYVNGGELFFHLQRERRFSENRARFYAAEITSALEYLHGIGVVYRDLKPENCLLDADGHVKIVDFGLAKEVGPVVWRTEGSALYSVEEGGKTGTFCGTPEYLAPEVLLRQRYGKDVDWYCLGAVLYEMLTGLPPFYDQDNNTMYQRILSEDLRFPATLPPPLKGNGSYNDSCGSVPGASIGKLAQDFIVRILERDPQKRLGHGVFGTENVKRHVFFHGIDWDKIYRQEYAPPFVPKVSSIFDLSNIDPEFRNEPIPESILMEGQVDIIAEAAAAERQAELAMQAQLMAFPSPLTTPVAAFSPVAAQLSAKQLQHSRMGVSSPPNSINLALRDSYASTDSNGDAFHGFAFVSPWVDVADDQ</sequence>
<feature type="region of interest" description="Disordered" evidence="9">
    <location>
        <begin position="373"/>
        <end position="395"/>
    </location>
</feature>
<dbReference type="SUPFAM" id="SSF64268">
    <property type="entry name" value="PX domain"/>
    <property type="match status" value="1"/>
</dbReference>
<feature type="region of interest" description="Disordered" evidence="9">
    <location>
        <begin position="508"/>
        <end position="577"/>
    </location>
</feature>
<feature type="region of interest" description="Disordered" evidence="9">
    <location>
        <begin position="453"/>
        <end position="475"/>
    </location>
</feature>
<dbReference type="InterPro" id="IPR008271">
    <property type="entry name" value="Ser/Thr_kinase_AS"/>
</dbReference>
<keyword evidence="6 12" id="KW-0418">Kinase</keyword>
<organism evidence="12 13">
    <name type="scientific">Coemansia pectinata</name>
    <dbReference type="NCBI Taxonomy" id="1052879"/>
    <lineage>
        <taxon>Eukaryota</taxon>
        <taxon>Fungi</taxon>
        <taxon>Fungi incertae sedis</taxon>
        <taxon>Zoopagomycota</taxon>
        <taxon>Kickxellomycotina</taxon>
        <taxon>Kickxellomycetes</taxon>
        <taxon>Kickxellales</taxon>
        <taxon>Kickxellaceae</taxon>
        <taxon>Coemansia</taxon>
    </lineage>
</organism>
<evidence type="ECO:0000259" key="10">
    <source>
        <dbReference type="PROSITE" id="PS50011"/>
    </source>
</evidence>
<dbReference type="PROSITE" id="PS00107">
    <property type="entry name" value="PROTEIN_KINASE_ATP"/>
    <property type="match status" value="1"/>
</dbReference>
<gene>
    <name evidence="12" type="primary">SGK2_1</name>
    <name evidence="12" type="ORF">GGI19_004224</name>
</gene>
<dbReference type="GO" id="GO:0005524">
    <property type="term" value="F:ATP binding"/>
    <property type="evidence" value="ECO:0007669"/>
    <property type="project" value="UniProtKB-UniRule"/>
</dbReference>
<evidence type="ECO:0000256" key="7">
    <source>
        <dbReference type="ARBA" id="ARBA00022840"/>
    </source>
</evidence>
<dbReference type="SMART" id="SM00133">
    <property type="entry name" value="S_TK_X"/>
    <property type="match status" value="1"/>
</dbReference>
<evidence type="ECO:0000256" key="6">
    <source>
        <dbReference type="ARBA" id="ARBA00022777"/>
    </source>
</evidence>
<dbReference type="Proteomes" id="UP001140011">
    <property type="component" value="Unassembled WGS sequence"/>
</dbReference>